<dbReference type="SUPFAM" id="SSF82895">
    <property type="entry name" value="TSP-1 type 1 repeat"/>
    <property type="match status" value="10"/>
</dbReference>
<keyword evidence="2" id="KW-0964">Secreted</keyword>
<dbReference type="Pfam" id="PF01826">
    <property type="entry name" value="TIL"/>
    <property type="match status" value="3"/>
</dbReference>
<dbReference type="CDD" id="cd19941">
    <property type="entry name" value="TIL"/>
    <property type="match status" value="3"/>
</dbReference>
<feature type="domain" description="TIL" evidence="7">
    <location>
        <begin position="54"/>
        <end position="105"/>
    </location>
</feature>
<dbReference type="Gene3D" id="2.20.100.10">
    <property type="entry name" value="Thrombospondin type-1 (TSP1) repeat"/>
    <property type="match status" value="10"/>
</dbReference>
<comment type="subcellular location">
    <subcellularLocation>
        <location evidence="1">Secreted</location>
    </subcellularLocation>
</comment>
<evidence type="ECO:0000313" key="9">
    <source>
        <dbReference type="Proteomes" id="UP001221898"/>
    </source>
</evidence>
<dbReference type="PANTHER" id="PTHR22906">
    <property type="entry name" value="PROPERDIN"/>
    <property type="match status" value="1"/>
</dbReference>
<gene>
    <name evidence="8" type="ORF">AAFF_G00092670</name>
</gene>
<reference evidence="8" key="1">
    <citation type="journal article" date="2023" name="Science">
        <title>Genome structures resolve the early diversification of teleost fishes.</title>
        <authorList>
            <person name="Parey E."/>
            <person name="Louis A."/>
            <person name="Montfort J."/>
            <person name="Bouchez O."/>
            <person name="Roques C."/>
            <person name="Iampietro C."/>
            <person name="Lluch J."/>
            <person name="Castinel A."/>
            <person name="Donnadieu C."/>
            <person name="Desvignes T."/>
            <person name="Floi Bucao C."/>
            <person name="Jouanno E."/>
            <person name="Wen M."/>
            <person name="Mejri S."/>
            <person name="Dirks R."/>
            <person name="Jansen H."/>
            <person name="Henkel C."/>
            <person name="Chen W.J."/>
            <person name="Zahm M."/>
            <person name="Cabau C."/>
            <person name="Klopp C."/>
            <person name="Thompson A.W."/>
            <person name="Robinson-Rechavi M."/>
            <person name="Braasch I."/>
            <person name="Lecointre G."/>
            <person name="Bobe J."/>
            <person name="Postlethwait J.H."/>
            <person name="Berthelot C."/>
            <person name="Roest Crollius H."/>
            <person name="Guiguen Y."/>
        </authorList>
    </citation>
    <scope>NUCLEOTIDE SEQUENCE</scope>
    <source>
        <strain evidence="8">NC1722</strain>
    </source>
</reference>
<evidence type="ECO:0000259" key="7">
    <source>
        <dbReference type="Pfam" id="PF01826"/>
    </source>
</evidence>
<comment type="caution">
    <text evidence="8">The sequence shown here is derived from an EMBL/GenBank/DDBJ whole genome shotgun (WGS) entry which is preliminary data.</text>
</comment>
<dbReference type="FunFam" id="2.20.100.10:FF:000080">
    <property type="entry name" value="SCO-spondin"/>
    <property type="match status" value="1"/>
</dbReference>
<feature type="non-terminal residue" evidence="8">
    <location>
        <position position="1065"/>
    </location>
</feature>
<dbReference type="Gene3D" id="2.10.25.10">
    <property type="entry name" value="Laminin"/>
    <property type="match status" value="3"/>
</dbReference>
<dbReference type="InterPro" id="IPR036084">
    <property type="entry name" value="Ser_inhib-like_sf"/>
</dbReference>
<keyword evidence="5" id="KW-1015">Disulfide bond</keyword>
<feature type="region of interest" description="Disordered" evidence="6">
    <location>
        <begin position="1025"/>
        <end position="1065"/>
    </location>
</feature>
<name>A0AAD7T4F9_9TELE</name>
<evidence type="ECO:0000313" key="8">
    <source>
        <dbReference type="EMBL" id="KAJ8413271.1"/>
    </source>
</evidence>
<dbReference type="InterPro" id="IPR000884">
    <property type="entry name" value="TSP1_rpt"/>
</dbReference>
<dbReference type="InterPro" id="IPR002919">
    <property type="entry name" value="TIL_dom"/>
</dbReference>
<dbReference type="PRINTS" id="PR01705">
    <property type="entry name" value="TSP1REPEAT"/>
</dbReference>
<feature type="domain" description="TIL" evidence="7">
    <location>
        <begin position="481"/>
        <end position="536"/>
    </location>
</feature>
<evidence type="ECO:0000256" key="1">
    <source>
        <dbReference type="ARBA" id="ARBA00004613"/>
    </source>
</evidence>
<dbReference type="Pfam" id="PF00090">
    <property type="entry name" value="TSP_1"/>
    <property type="match status" value="10"/>
</dbReference>
<keyword evidence="9" id="KW-1185">Reference proteome</keyword>
<feature type="compositionally biased region" description="Low complexity" evidence="6">
    <location>
        <begin position="1025"/>
        <end position="1042"/>
    </location>
</feature>
<organism evidence="8 9">
    <name type="scientific">Aldrovandia affinis</name>
    <dbReference type="NCBI Taxonomy" id="143900"/>
    <lineage>
        <taxon>Eukaryota</taxon>
        <taxon>Metazoa</taxon>
        <taxon>Chordata</taxon>
        <taxon>Craniata</taxon>
        <taxon>Vertebrata</taxon>
        <taxon>Euteleostomi</taxon>
        <taxon>Actinopterygii</taxon>
        <taxon>Neopterygii</taxon>
        <taxon>Teleostei</taxon>
        <taxon>Notacanthiformes</taxon>
        <taxon>Halosauridae</taxon>
        <taxon>Aldrovandia</taxon>
    </lineage>
</organism>
<evidence type="ECO:0000256" key="2">
    <source>
        <dbReference type="ARBA" id="ARBA00022525"/>
    </source>
</evidence>
<proteinExistence type="predicted"/>
<keyword evidence="3" id="KW-0732">Signal</keyword>
<dbReference type="FunFam" id="2.20.100.10:FF:000001">
    <property type="entry name" value="semaphorin-5A isoform X1"/>
    <property type="match status" value="3"/>
</dbReference>
<dbReference type="SUPFAM" id="SSF57567">
    <property type="entry name" value="Serine protease inhibitors"/>
    <property type="match status" value="3"/>
</dbReference>
<dbReference type="AlphaFoldDB" id="A0AAD7T4F9"/>
<dbReference type="PANTHER" id="PTHR22906:SF43">
    <property type="entry name" value="PROPERDIN"/>
    <property type="match status" value="1"/>
</dbReference>
<dbReference type="Proteomes" id="UP001221898">
    <property type="component" value="Unassembled WGS sequence"/>
</dbReference>
<dbReference type="InterPro" id="IPR052065">
    <property type="entry name" value="Compl_asym_regulator"/>
</dbReference>
<dbReference type="EMBL" id="JAINUG010000016">
    <property type="protein sequence ID" value="KAJ8413271.1"/>
    <property type="molecule type" value="Genomic_DNA"/>
</dbReference>
<dbReference type="PROSITE" id="PS50092">
    <property type="entry name" value="TSP1"/>
    <property type="match status" value="10"/>
</dbReference>
<feature type="domain" description="TIL" evidence="7">
    <location>
        <begin position="265"/>
        <end position="314"/>
    </location>
</feature>
<protein>
    <recommendedName>
        <fullName evidence="7">TIL domain-containing protein</fullName>
    </recommendedName>
</protein>
<accession>A0AAD7T4F9</accession>
<keyword evidence="4" id="KW-0677">Repeat</keyword>
<evidence type="ECO:0000256" key="3">
    <source>
        <dbReference type="ARBA" id="ARBA00022729"/>
    </source>
</evidence>
<evidence type="ECO:0000256" key="4">
    <source>
        <dbReference type="ARBA" id="ARBA00022737"/>
    </source>
</evidence>
<evidence type="ECO:0000256" key="6">
    <source>
        <dbReference type="SAM" id="MobiDB-lite"/>
    </source>
</evidence>
<sequence length="1065" mass="113759">PCHGTKEPWSSWSDCSVSCGGGYRNRTRGVHKTHGTAQQFSACNLQPCGNELICPGEQQWSVCVRMPQTCSDLSTELANRSCTPGCQCPQDLVLQDGQCVSESQCRCEVDGEQYEPGDTITRDCNNCTCESGWLNCTDGDCNVDGQWSPWTPWSECSVTCGPGLQARYRFCSSPERSGSGLPCLGPDRQDQVCMPATCDRNGGWSEWSAWTECTKSCGGGVRTHRRECDSPTPEGEGDYCEGQRTEIISCNTDHCPVAPCSEVPGTAFSTCGPSCPRSCDDLAYCEWHCEAGCYCTEGKVLSDNGTSCVEREDCPCLDLSTGQRLLPGDVVMDANGCNNCTCEGGRLLCSTNPCPVDGGWCDWSSWTPCSRTCGAEQVSRYRSCGCPEPKGSGAACPGVQETHGGVGVQIQRQPCPGITFCPVHGSWGAWSSWSECDACEGVSVRSRECNSPPARFGGLPCLGERLQSRGCHDNATDCSDCGGGQEEWPCGKPCPRSCSDLHGDAVCIDSPECHPSCGCPGDLLLQDGQCVQREECRCKFHNSTTGELDSGNATWTWPGLTEWQYAEPGETIVSACNNCTCEEGVLQCQSVPGCHVDGGWSQWGAWSECSAPCGGGAKLRSRQCDNPAPQSGGRGCAGVSEQQKDCNTQDCTDSGPWFDWSPWSACSVSCGGGEQSRTRVCRYPPCPGMKRQSKTCNTQVCLEVGCPPGRLYRECERGEGCPFSCAQVSGREGCYSEGCEEGCHCPLQTFHHHGSCVQECPCEVDQELLSLLQNVSVTPDPQDPIGQNLTEGVELQSGETFIHQCSSCSCQHGRWNCSLEPCPLDGGLSPWGPWGPCSLSCGGLGQKSRTRGCTNPAPAHGGLDCEGPLRESTYCQAPDCPAITFPTEEPVVPDDDAGFSPWSAWSSCSRSCSDVLNPAMKSRQRECIRMPCAGDIRQEKPCNLPQCPDEQPCQGADCAQRNCSWTEWGDWGECSRSCGVGQQHRIRTYLLPGANGSWCQDILGATSTTASATSARVEWTGAGLAGARGPAATNSAGAGAPFEPAPAPAPLPKTGATSARGRRTR</sequence>
<dbReference type="InterPro" id="IPR036383">
    <property type="entry name" value="TSP1_rpt_sf"/>
</dbReference>
<dbReference type="SMART" id="SM00209">
    <property type="entry name" value="TSP1"/>
    <property type="match status" value="10"/>
</dbReference>
<evidence type="ECO:0000256" key="5">
    <source>
        <dbReference type="ARBA" id="ARBA00023157"/>
    </source>
</evidence>